<comment type="catalytic activity">
    <reaction evidence="14">
        <text>L-seryl-[protein] + ATP = O-phospho-L-seryl-[protein] + ADP + H(+)</text>
        <dbReference type="Rhea" id="RHEA:17989"/>
        <dbReference type="Rhea" id="RHEA-COMP:9863"/>
        <dbReference type="Rhea" id="RHEA-COMP:11604"/>
        <dbReference type="ChEBI" id="CHEBI:15378"/>
        <dbReference type="ChEBI" id="CHEBI:29999"/>
        <dbReference type="ChEBI" id="CHEBI:30616"/>
        <dbReference type="ChEBI" id="CHEBI:83421"/>
        <dbReference type="ChEBI" id="CHEBI:456216"/>
        <dbReference type="EC" id="2.7.11.1"/>
    </reaction>
</comment>
<reference evidence="26" key="3">
    <citation type="submission" date="2020-10" db="UniProtKB">
        <authorList>
            <consortium name="WormBaseParasite"/>
        </authorList>
    </citation>
    <scope>IDENTIFICATION</scope>
</reference>
<dbReference type="GO" id="GO:0031032">
    <property type="term" value="P:actomyosin structure organization"/>
    <property type="evidence" value="ECO:0007669"/>
    <property type="project" value="TreeGrafter"/>
</dbReference>
<dbReference type="InterPro" id="IPR050839">
    <property type="entry name" value="Rho-assoc_Ser/Thr_Kinase"/>
</dbReference>
<proteinExistence type="inferred from homology"/>
<keyword evidence="5 24" id="KW-0808">Transferase</keyword>
<feature type="compositionally biased region" description="Low complexity" evidence="17">
    <location>
        <begin position="1701"/>
        <end position="1717"/>
    </location>
</feature>
<evidence type="ECO:0000313" key="25">
    <source>
        <dbReference type="Proteomes" id="UP000492820"/>
    </source>
</evidence>
<dbReference type="InterPro" id="IPR057529">
    <property type="entry name" value="MRCK/ROCK_PH"/>
</dbReference>
<dbReference type="InterPro" id="IPR001849">
    <property type="entry name" value="PH_domain"/>
</dbReference>
<evidence type="ECO:0000256" key="6">
    <source>
        <dbReference type="ARBA" id="ARBA00022723"/>
    </source>
</evidence>
<dbReference type="InterPro" id="IPR000095">
    <property type="entry name" value="CRIB_dom"/>
</dbReference>
<dbReference type="PROSITE" id="PS50011">
    <property type="entry name" value="PROTEIN_KINASE_DOM"/>
    <property type="match status" value="1"/>
</dbReference>
<dbReference type="SMART" id="SM00233">
    <property type="entry name" value="PH"/>
    <property type="match status" value="1"/>
</dbReference>
<feature type="compositionally biased region" description="Polar residues" evidence="17">
    <location>
        <begin position="1771"/>
        <end position="1780"/>
    </location>
</feature>
<dbReference type="InterPro" id="IPR046349">
    <property type="entry name" value="C1-like_sf"/>
</dbReference>
<dbReference type="Pfam" id="PF25346">
    <property type="entry name" value="PH_MRCK"/>
    <property type="match status" value="2"/>
</dbReference>
<comment type="catalytic activity">
    <reaction evidence="13">
        <text>L-threonyl-[protein] + ATP = O-phospho-L-threonyl-[protein] + ADP + H(+)</text>
        <dbReference type="Rhea" id="RHEA:46608"/>
        <dbReference type="Rhea" id="RHEA-COMP:11060"/>
        <dbReference type="Rhea" id="RHEA-COMP:11605"/>
        <dbReference type="ChEBI" id="CHEBI:15378"/>
        <dbReference type="ChEBI" id="CHEBI:30013"/>
        <dbReference type="ChEBI" id="CHEBI:30616"/>
        <dbReference type="ChEBI" id="CHEBI:61977"/>
        <dbReference type="ChEBI" id="CHEBI:456216"/>
        <dbReference type="EC" id="2.7.11.1"/>
    </reaction>
</comment>
<gene>
    <name evidence="24" type="ORF">EgrG_000212000</name>
</gene>
<dbReference type="PANTHER" id="PTHR22988:SF71">
    <property type="entry name" value="CITRON RHO-INTERACTING KINASE"/>
    <property type="match status" value="1"/>
</dbReference>
<dbReference type="Pfam" id="PF00780">
    <property type="entry name" value="CNH"/>
    <property type="match status" value="1"/>
</dbReference>
<feature type="compositionally biased region" description="Low complexity" evidence="17">
    <location>
        <begin position="1632"/>
        <end position="1641"/>
    </location>
</feature>
<evidence type="ECO:0000259" key="19">
    <source>
        <dbReference type="PROSITE" id="PS50011"/>
    </source>
</evidence>
<evidence type="ECO:0000256" key="12">
    <source>
        <dbReference type="ARBA" id="ARBA00023054"/>
    </source>
</evidence>
<evidence type="ECO:0000259" key="23">
    <source>
        <dbReference type="PROSITE" id="PS51285"/>
    </source>
</evidence>
<evidence type="ECO:0000313" key="24">
    <source>
        <dbReference type="EMBL" id="CDS19937.1"/>
    </source>
</evidence>
<dbReference type="GO" id="GO:0005524">
    <property type="term" value="F:ATP binding"/>
    <property type="evidence" value="ECO:0007669"/>
    <property type="project" value="UniProtKB-UniRule"/>
</dbReference>
<organism evidence="24">
    <name type="scientific">Echinococcus granulosus</name>
    <name type="common">Hydatid tapeworm</name>
    <dbReference type="NCBI Taxonomy" id="6210"/>
    <lineage>
        <taxon>Eukaryota</taxon>
        <taxon>Metazoa</taxon>
        <taxon>Spiralia</taxon>
        <taxon>Lophotrochozoa</taxon>
        <taxon>Platyhelminthes</taxon>
        <taxon>Cestoda</taxon>
        <taxon>Eucestoda</taxon>
        <taxon>Cyclophyllidea</taxon>
        <taxon>Taeniidae</taxon>
        <taxon>Echinococcus</taxon>
        <taxon>Echinococcus granulosus group</taxon>
    </lineage>
</organism>
<dbReference type="PROSITE" id="PS50219">
    <property type="entry name" value="CNH"/>
    <property type="match status" value="1"/>
</dbReference>
<dbReference type="PROSITE" id="PS00107">
    <property type="entry name" value="PROTEIN_KINASE_ATP"/>
    <property type="match status" value="1"/>
</dbReference>
<evidence type="ECO:0000256" key="14">
    <source>
        <dbReference type="ARBA" id="ARBA00048679"/>
    </source>
</evidence>
<keyword evidence="12 16" id="KW-0175">Coiled coil</keyword>
<feature type="compositionally biased region" description="Polar residues" evidence="17">
    <location>
        <begin position="1803"/>
        <end position="1823"/>
    </location>
</feature>
<dbReference type="GO" id="GO:0005737">
    <property type="term" value="C:cytoplasm"/>
    <property type="evidence" value="ECO:0007669"/>
    <property type="project" value="TreeGrafter"/>
</dbReference>
<evidence type="ECO:0000256" key="17">
    <source>
        <dbReference type="SAM" id="MobiDB-lite"/>
    </source>
</evidence>
<dbReference type="InterPro" id="IPR000719">
    <property type="entry name" value="Prot_kinase_dom"/>
</dbReference>
<dbReference type="Pfam" id="PF00130">
    <property type="entry name" value="C1_1"/>
    <property type="match status" value="1"/>
</dbReference>
<feature type="region of interest" description="Disordered" evidence="17">
    <location>
        <begin position="1613"/>
        <end position="1643"/>
    </location>
</feature>
<feature type="coiled-coil region" evidence="16">
    <location>
        <begin position="672"/>
        <end position="721"/>
    </location>
</feature>
<reference evidence="24 25" key="1">
    <citation type="journal article" date="2013" name="Nature">
        <title>The genomes of four tapeworm species reveal adaptations to parasitism.</title>
        <authorList>
            <person name="Tsai I.J."/>
            <person name="Zarowiecki M."/>
            <person name="Holroyd N."/>
            <person name="Garciarrubio A."/>
            <person name="Sanchez-Flores A."/>
            <person name="Brooks K.L."/>
            <person name="Tracey A."/>
            <person name="Bobes R.J."/>
            <person name="Fragoso G."/>
            <person name="Sciutto E."/>
            <person name="Aslett M."/>
            <person name="Beasley H."/>
            <person name="Bennett H.M."/>
            <person name="Cai J."/>
            <person name="Camicia F."/>
            <person name="Clark R."/>
            <person name="Cucher M."/>
            <person name="De Silva N."/>
            <person name="Day T.A."/>
            <person name="Deplazes P."/>
            <person name="Estrada K."/>
            <person name="Fernandez C."/>
            <person name="Holland P.W."/>
            <person name="Hou J."/>
            <person name="Hu S."/>
            <person name="Huckvale T."/>
            <person name="Hung S.S."/>
            <person name="Kamenetzky L."/>
            <person name="Keane J.A."/>
            <person name="Kiss F."/>
            <person name="Koziol U."/>
            <person name="Lambert O."/>
            <person name="Liu K."/>
            <person name="Luo X."/>
            <person name="Luo Y."/>
            <person name="Macchiaroli N."/>
            <person name="Nichol S."/>
            <person name="Paps J."/>
            <person name="Parkinson J."/>
            <person name="Pouchkina-Stantcheva N."/>
            <person name="Riddiford N."/>
            <person name="Rosenzvit M."/>
            <person name="Salinas G."/>
            <person name="Wasmuth J.D."/>
            <person name="Zamanian M."/>
            <person name="Zheng Y."/>
            <person name="Cai X."/>
            <person name="Soberon X."/>
            <person name="Olson P.D."/>
            <person name="Laclette J.P."/>
            <person name="Brehm K."/>
            <person name="Berriman M."/>
            <person name="Garciarrubio A."/>
            <person name="Bobes R.J."/>
            <person name="Fragoso G."/>
            <person name="Sanchez-Flores A."/>
            <person name="Estrada K."/>
            <person name="Cevallos M.A."/>
            <person name="Morett E."/>
            <person name="Gonzalez V."/>
            <person name="Portillo T."/>
            <person name="Ochoa-Leyva A."/>
            <person name="Jose M.V."/>
            <person name="Sciutto E."/>
            <person name="Landa A."/>
            <person name="Jimenez L."/>
            <person name="Valdes V."/>
            <person name="Carrero J.C."/>
            <person name="Larralde C."/>
            <person name="Morales-Montor J."/>
            <person name="Limon-Lason J."/>
            <person name="Soberon X."/>
            <person name="Laclette J.P."/>
        </authorList>
    </citation>
    <scope>NUCLEOTIDE SEQUENCE [LARGE SCALE GENOMIC DNA]</scope>
</reference>
<comment type="similarity">
    <text evidence="1">Belongs to the protein kinase superfamily. AGC Ser/Thr protein kinase family. DMPK subfamily.</text>
</comment>
<feature type="domain" description="CNH" evidence="22">
    <location>
        <begin position="1196"/>
        <end position="1484"/>
    </location>
</feature>
<dbReference type="SUPFAM" id="SSF57889">
    <property type="entry name" value="Cysteine-rich domain"/>
    <property type="match status" value="1"/>
</dbReference>
<reference evidence="24" key="2">
    <citation type="submission" date="2014-06" db="EMBL/GenBank/DDBJ databases">
        <authorList>
            <person name="Aslett M."/>
        </authorList>
    </citation>
    <scope>NUCLEOTIDE SEQUENCE</scope>
</reference>
<dbReference type="Gene3D" id="1.10.510.10">
    <property type="entry name" value="Transferase(Phosphotransferase) domain 1"/>
    <property type="match status" value="1"/>
</dbReference>
<keyword evidence="4" id="KW-0597">Phosphoprotein</keyword>
<evidence type="ECO:0000256" key="13">
    <source>
        <dbReference type="ARBA" id="ARBA00047899"/>
    </source>
</evidence>
<name>A0A068WJI8_ECHGR</name>
<feature type="domain" description="Phorbol-ester/DAG-type" evidence="20">
    <location>
        <begin position="924"/>
        <end position="975"/>
    </location>
</feature>
<feature type="coiled-coil region" evidence="16">
    <location>
        <begin position="808"/>
        <end position="863"/>
    </location>
</feature>
<dbReference type="FunFam" id="3.30.200.20:FF:001209">
    <property type="entry name" value="Serine/threonine-protein kinase MRCK beta"/>
    <property type="match status" value="1"/>
</dbReference>
<dbReference type="Proteomes" id="UP000492820">
    <property type="component" value="Unassembled WGS sequence"/>
</dbReference>
<dbReference type="InterPro" id="IPR008271">
    <property type="entry name" value="Ser/Thr_kinase_AS"/>
</dbReference>
<keyword evidence="6" id="KW-0479">Metal-binding</keyword>
<dbReference type="PROSITE" id="PS51285">
    <property type="entry name" value="AGC_KINASE_CTER"/>
    <property type="match status" value="1"/>
</dbReference>
<feature type="region of interest" description="Disordered" evidence="17">
    <location>
        <begin position="1679"/>
        <end position="1789"/>
    </location>
</feature>
<protein>
    <recommendedName>
        <fullName evidence="2">non-specific serine/threonine protein kinase</fullName>
        <ecNumber evidence="2">2.7.11.1</ecNumber>
    </recommendedName>
</protein>
<evidence type="ECO:0000256" key="7">
    <source>
        <dbReference type="ARBA" id="ARBA00022741"/>
    </source>
</evidence>
<sequence length="1823" mass="202071">MKTIKERYEELLQLYLNNFSNETNSYNVEFLLDTLTCLYYECSSLQHRNERNCLKFCNSVKPLVEKIESYRLSRSEFETIRLIGSGAFGEVSLVRSKSSNEYFALKSLHKYDMLKRSDRACFQEEREVLVKGMIKGSPWITQLHHTFQDEKYLVIYFVMKFYNGGDMLTMLSKFDDQIPEDISRFYLAELVLAINSLHELGYVHRDIKPDNVLLETSGHIVLTDFGSCLRIGNDGLIRNTAAVGTPDYIAPEILRAAEDSHGTFGVECDYWSLGVVMYEMLFGETPFYSENLIQTYSQIMNFEKTFKFPEDEEGVSNAAKDLLKHFLCDRKQRYGRNGIEEIVKHPFFTGVDWENIRSQPAPYQPEVKSPEDTSNFDIEESVRTHEGPPLGSVFRGCQVACIGFTFTKGSPLNQIGKLGENLKAELLEEGATTTTAAADVRCPKCLGLESRVHDLESELQALTMNMQQQPPPPSPKLNGTPSAAALEAAMEKLTASEARSKELAVEVQHLQTVLDAAEARCVSEEKHNAHLTKALAEEQERTERLKFDVREYEEENEDLCKRIQETSSKLRDKEAACERLLNDLEEKRAELAAQRKLLDEYIQQQQHSQKAAAAVALENNHSNGFGATAGDTTAGVTAAANELDLKFREAVAWAEECETKLANQEAYWTDQKLRWQRERSELQDRIREIVLERTSFLEGELRQERQRCTALEQRVMVWENQLAELVCMADNEWAANDSLHDTVLHLISDLQRIRNGSSDRSEYDDYRPVPSITSAAISSGSIGSAVDWRQRKAGRISKMERFNLQLALNNEIRERELAQQRVRELEVQLEETTTRLSDTSNKLLQTEKEKETLQDQLVKVTNEVRRSCMKTTELDESACLRAELLNGAHTSARRTVESTTVRQTSKSSEKSISLGSGSGVSTSSHKLVPDSFSIPTKCLVCASLLLGQHWQGLRCQQCGFACHLQCRQAAASLPCSSKTVPSGMPSFDADVAFGLGTIIEGPVRTPKGDIKRGWVQQYAFLCDMRLFIYDCTAVRRARTVYQPSTETSRDPRALTLATDGGVGGTVASPRSTGTLSITLPYNGGTQITYETVYDIHGNAPTCVIDLNVSGFEVSRVSNTDVIHAKRSEVPHILKVNPDDYAGSVPVYLLFETREECERWFSALEDGARLVYRNFARTPDSQCLQLSLLSDPSFPLIKHILSACVLDEHRILVGTEDGLYIVDLRYKTYARVGEKKPIYQVEALPEELQLVAVIQDKQHRLRLVLSGAIEGMNYEKIRVADPKSGVSLLAHGWSRGHTAYLLCAASSSISGVWVYEVVREASRHRRLLELPPPPSASQIQALCLVCDGDCLAVGFESAFVIYNVWSHGTINVLLEPSCIDLDPSLLMFRQNRFAAQLAVSVNVDEFLLVFENCGIYVDSQGQLTRQVYLFWPAKPLPHGFALRQPFLYVFTEAGLFLFNVETSTWSASAAGLRRLRPLNTSDGHLCLMTHSSIQGLSKLVNSGGSSSSGSANGGSSSGNVSGVGIGGFSGTANASLVYLPPPRQSMFASVQRRRTNASLLTSSPLTRPLGVGGSGIERQLELNNVTLLDANTRARKSRHFSIFSRGPLFGPLLDSMPSDHGTTSEGGGGGGLAASSTTTSGSRLISAPSDFQHLAHQGPDVRIHFIDLAESQRITRYSTGNFSLPVEPSIGAKEPRTHRDSQASLHSSSSRQSTDQSLGEPEGSVEPISLSLPLSTSAPGGAPAGDMDEEAITPSASSNTPNSHHHQHHVPLTSSPQSTHRPTPPLDSPCFRDKVLALFHTLDSDTLPNLNNPATPTEEVPTST</sequence>
<dbReference type="Gene3D" id="2.30.29.30">
    <property type="entry name" value="Pleckstrin-homology domain (PH domain)/Phosphotyrosine-binding domain (PTB)"/>
    <property type="match status" value="2"/>
</dbReference>
<evidence type="ECO:0000256" key="10">
    <source>
        <dbReference type="ARBA" id="ARBA00022833"/>
    </source>
</evidence>
<feature type="binding site" evidence="15">
    <location>
        <position position="106"/>
    </location>
    <ligand>
        <name>ATP</name>
        <dbReference type="ChEBI" id="CHEBI:30616"/>
    </ligand>
</feature>
<dbReference type="GO" id="GO:0005856">
    <property type="term" value="C:cytoskeleton"/>
    <property type="evidence" value="ECO:0007669"/>
    <property type="project" value="TreeGrafter"/>
</dbReference>
<evidence type="ECO:0000256" key="4">
    <source>
        <dbReference type="ARBA" id="ARBA00022553"/>
    </source>
</evidence>
<dbReference type="SMART" id="SM00109">
    <property type="entry name" value="C1"/>
    <property type="match status" value="1"/>
</dbReference>
<evidence type="ECO:0000256" key="8">
    <source>
        <dbReference type="ARBA" id="ARBA00022771"/>
    </source>
</evidence>
<feature type="domain" description="AGC-kinase C-terminal" evidence="23">
    <location>
        <begin position="349"/>
        <end position="416"/>
    </location>
</feature>
<keyword evidence="10" id="KW-0862">Zinc</keyword>
<evidence type="ECO:0000256" key="1">
    <source>
        <dbReference type="ARBA" id="ARBA00005719"/>
    </source>
</evidence>
<evidence type="ECO:0000259" key="22">
    <source>
        <dbReference type="PROSITE" id="PS50219"/>
    </source>
</evidence>
<dbReference type="EMBL" id="LK028580">
    <property type="protein sequence ID" value="CDS19937.1"/>
    <property type="molecule type" value="Genomic_DNA"/>
</dbReference>
<dbReference type="SMART" id="SM00133">
    <property type="entry name" value="S_TK_X"/>
    <property type="match status" value="1"/>
</dbReference>
<feature type="region of interest" description="Disordered" evidence="17">
    <location>
        <begin position="891"/>
        <end position="919"/>
    </location>
</feature>
<evidence type="ECO:0000256" key="15">
    <source>
        <dbReference type="PROSITE-ProRule" id="PRU10141"/>
    </source>
</evidence>
<evidence type="ECO:0000259" key="20">
    <source>
        <dbReference type="PROSITE" id="PS50081"/>
    </source>
</evidence>
<evidence type="ECO:0000259" key="21">
    <source>
        <dbReference type="PROSITE" id="PS50108"/>
    </source>
</evidence>
<feature type="compositionally biased region" description="Low complexity" evidence="17">
    <location>
        <begin position="910"/>
        <end position="919"/>
    </location>
</feature>
<keyword evidence="3" id="KW-0723">Serine/threonine-protein kinase</keyword>
<dbReference type="SMART" id="SM00036">
    <property type="entry name" value="CNH"/>
    <property type="match status" value="1"/>
</dbReference>
<dbReference type="PROSITE" id="PS00108">
    <property type="entry name" value="PROTEIN_KINASE_ST"/>
    <property type="match status" value="1"/>
</dbReference>
<dbReference type="WBParaSite" id="EgrG_000212000">
    <property type="protein sequence ID" value="EgrG_000212000"/>
    <property type="gene ID" value="EgrG_000212000"/>
</dbReference>
<accession>A0A068WJI8</accession>
<keyword evidence="7 15" id="KW-0547">Nucleotide-binding</keyword>
<keyword evidence="8" id="KW-0863">Zinc-finger</keyword>
<evidence type="ECO:0000259" key="18">
    <source>
        <dbReference type="PROSITE" id="PS50003"/>
    </source>
</evidence>
<dbReference type="InterPro" id="IPR002219">
    <property type="entry name" value="PKC_DAG/PE"/>
</dbReference>
<dbReference type="InterPro" id="IPR001180">
    <property type="entry name" value="CNH_dom"/>
</dbReference>
<evidence type="ECO:0000313" key="26">
    <source>
        <dbReference type="WBParaSite" id="EgrG_000212000"/>
    </source>
</evidence>
<dbReference type="InterPro" id="IPR011009">
    <property type="entry name" value="Kinase-like_dom_sf"/>
</dbReference>
<keyword evidence="11 15" id="KW-0067">ATP-binding</keyword>
<feature type="domain" description="CRIB" evidence="21">
    <location>
        <begin position="1644"/>
        <end position="1657"/>
    </location>
</feature>
<feature type="domain" description="PH" evidence="18">
    <location>
        <begin position="996"/>
        <end position="1168"/>
    </location>
</feature>
<evidence type="ECO:0000256" key="11">
    <source>
        <dbReference type="ARBA" id="ARBA00022840"/>
    </source>
</evidence>
<dbReference type="FunFam" id="1.10.510.10:FF:000014">
    <property type="entry name" value="Non-specific serine/threonine protein kinase"/>
    <property type="match status" value="1"/>
</dbReference>
<dbReference type="OrthoDB" id="2156623at2759"/>
<evidence type="ECO:0000256" key="5">
    <source>
        <dbReference type="ARBA" id="ARBA00022679"/>
    </source>
</evidence>
<dbReference type="PROSITE" id="PS50003">
    <property type="entry name" value="PH_DOMAIN"/>
    <property type="match status" value="1"/>
</dbReference>
<dbReference type="PROSITE" id="PS50108">
    <property type="entry name" value="CRIB"/>
    <property type="match status" value="1"/>
</dbReference>
<feature type="coiled-coil region" evidence="16">
    <location>
        <begin position="445"/>
        <end position="604"/>
    </location>
</feature>
<evidence type="ECO:0000256" key="3">
    <source>
        <dbReference type="ARBA" id="ARBA00022527"/>
    </source>
</evidence>
<dbReference type="PROSITE" id="PS50081">
    <property type="entry name" value="ZF_DAG_PE_2"/>
    <property type="match status" value="1"/>
</dbReference>
<dbReference type="InterPro" id="IPR011993">
    <property type="entry name" value="PH-like_dom_sf"/>
</dbReference>
<dbReference type="InterPro" id="IPR000961">
    <property type="entry name" value="AGC-kinase_C"/>
</dbReference>
<dbReference type="SMART" id="SM00220">
    <property type="entry name" value="S_TKc"/>
    <property type="match status" value="1"/>
</dbReference>
<feature type="region of interest" description="Disordered" evidence="17">
    <location>
        <begin position="1801"/>
        <end position="1823"/>
    </location>
</feature>
<evidence type="ECO:0000256" key="9">
    <source>
        <dbReference type="ARBA" id="ARBA00022777"/>
    </source>
</evidence>
<keyword evidence="9 24" id="KW-0418">Kinase</keyword>
<dbReference type="GO" id="GO:0004674">
    <property type="term" value="F:protein serine/threonine kinase activity"/>
    <property type="evidence" value="ECO:0007669"/>
    <property type="project" value="UniProtKB-KW"/>
</dbReference>
<evidence type="ECO:0000256" key="16">
    <source>
        <dbReference type="SAM" id="Coils"/>
    </source>
</evidence>
<dbReference type="Gene3D" id="3.30.60.20">
    <property type="match status" value="1"/>
</dbReference>
<feature type="domain" description="Protein kinase" evidence="19">
    <location>
        <begin position="77"/>
        <end position="348"/>
    </location>
</feature>
<dbReference type="SUPFAM" id="SSF56112">
    <property type="entry name" value="Protein kinase-like (PK-like)"/>
    <property type="match status" value="1"/>
</dbReference>
<dbReference type="PANTHER" id="PTHR22988">
    <property type="entry name" value="MYOTONIC DYSTROPHY S/T KINASE-RELATED"/>
    <property type="match status" value="1"/>
</dbReference>
<dbReference type="Gene3D" id="3.30.200.20">
    <property type="entry name" value="Phosphorylase Kinase, domain 1"/>
    <property type="match status" value="1"/>
</dbReference>
<dbReference type="Pfam" id="PF00069">
    <property type="entry name" value="Pkinase"/>
    <property type="match status" value="1"/>
</dbReference>
<dbReference type="GO" id="GO:0008270">
    <property type="term" value="F:zinc ion binding"/>
    <property type="evidence" value="ECO:0007669"/>
    <property type="project" value="UniProtKB-KW"/>
</dbReference>
<dbReference type="InterPro" id="IPR017441">
    <property type="entry name" value="Protein_kinase_ATP_BS"/>
</dbReference>
<dbReference type="PROSITE" id="PS00479">
    <property type="entry name" value="ZF_DAG_PE_1"/>
    <property type="match status" value="1"/>
</dbReference>
<dbReference type="EC" id="2.7.11.1" evidence="2"/>
<evidence type="ECO:0000256" key="2">
    <source>
        <dbReference type="ARBA" id="ARBA00012513"/>
    </source>
</evidence>